<reference evidence="2" key="1">
    <citation type="submission" date="2020-11" db="EMBL/GenBank/DDBJ databases">
        <authorList>
            <person name="Tran Van P."/>
        </authorList>
    </citation>
    <scope>NUCLEOTIDE SEQUENCE</scope>
</reference>
<gene>
    <name evidence="2" type="ORF">TTEB3V08_LOCUS3291</name>
</gene>
<protein>
    <submittedName>
        <fullName evidence="2">Uncharacterized protein</fullName>
    </submittedName>
</protein>
<evidence type="ECO:0000313" key="2">
    <source>
        <dbReference type="EMBL" id="CAD7455211.1"/>
    </source>
</evidence>
<sequence>MVPQQSDSGRSSSPNGIMPTFGSQLVNKNSSTPYTDATQAVKVKTKTVVLAKRSHANQQQLTFARNSMLSAQLVVAGVKGTREKVGTEDTRNVCVGNLFEKYVANKLHFSYRGSYYLQDCLLSTHLQDCLLSTHLQDCLLSTYLQYYEIHMACSFRTNKACFDNTMRYTRPALSEQRRPVLAYFQVVLTLLVDEVVDITRTALVRGEGKVNRYQLFFCRHSHRLIWRNRSDQLLSALDDLANSPSQLIATVTSHCSTSTSMRPVTPFPKSLVARAATRSQRHHSFTLDYFQRKEGRQLSKHTIVSTRPVTHLLAFFGVHNIGDDSATMHRYCEHEGKKEPNEVTSMLLDYINNIAEDKSSKELVLMSDRCSGKNKNKTMVHFIYCLVHVRKLFDKEKITKSAELPHEWDEAVRNARKNPSPFSLRNMRFDDFKDMKAATDTIFF</sequence>
<organism evidence="2">
    <name type="scientific">Timema tahoe</name>
    <dbReference type="NCBI Taxonomy" id="61484"/>
    <lineage>
        <taxon>Eukaryota</taxon>
        <taxon>Metazoa</taxon>
        <taxon>Ecdysozoa</taxon>
        <taxon>Arthropoda</taxon>
        <taxon>Hexapoda</taxon>
        <taxon>Insecta</taxon>
        <taxon>Pterygota</taxon>
        <taxon>Neoptera</taxon>
        <taxon>Polyneoptera</taxon>
        <taxon>Phasmatodea</taxon>
        <taxon>Timematodea</taxon>
        <taxon>Timematoidea</taxon>
        <taxon>Timematidae</taxon>
        <taxon>Timema</taxon>
    </lineage>
</organism>
<name>A0A7R9FKR4_9NEOP</name>
<evidence type="ECO:0000256" key="1">
    <source>
        <dbReference type="SAM" id="MobiDB-lite"/>
    </source>
</evidence>
<proteinExistence type="predicted"/>
<dbReference type="EMBL" id="OE000846">
    <property type="protein sequence ID" value="CAD7455211.1"/>
    <property type="molecule type" value="Genomic_DNA"/>
</dbReference>
<dbReference type="AlphaFoldDB" id="A0A7R9FKR4"/>
<accession>A0A7R9FKR4</accession>
<feature type="region of interest" description="Disordered" evidence="1">
    <location>
        <begin position="1"/>
        <end position="20"/>
    </location>
</feature>